<proteinExistence type="inferred from homology"/>
<dbReference type="EMBL" id="LN483071">
    <property type="protein sequence ID" value="CEA09113.1"/>
    <property type="molecule type" value="Genomic_DNA"/>
</dbReference>
<comment type="similarity">
    <text evidence="1">Belongs to the AHA1 family.</text>
</comment>
<evidence type="ECO:0000259" key="2">
    <source>
        <dbReference type="Pfam" id="PF08327"/>
    </source>
</evidence>
<organism evidence="3">
    <name type="scientific">Arthrobacter saudimassiliensis</name>
    <dbReference type="NCBI Taxonomy" id="1461584"/>
    <lineage>
        <taxon>Bacteria</taxon>
        <taxon>Bacillati</taxon>
        <taxon>Actinomycetota</taxon>
        <taxon>Actinomycetes</taxon>
        <taxon>Micrococcales</taxon>
        <taxon>Micrococcaceae</taxon>
        <taxon>Arthrobacter</taxon>
    </lineage>
</organism>
<dbReference type="Pfam" id="PF08327">
    <property type="entry name" value="AHSA1"/>
    <property type="match status" value="1"/>
</dbReference>
<dbReference type="Gene3D" id="3.30.530.20">
    <property type="match status" value="1"/>
</dbReference>
<dbReference type="AlphaFoldDB" id="A0A078MPD5"/>
<dbReference type="InterPro" id="IPR013538">
    <property type="entry name" value="ASHA1/2-like_C"/>
</dbReference>
<reference evidence="3" key="1">
    <citation type="submission" date="2014-07" db="EMBL/GenBank/DDBJ databases">
        <authorList>
            <person name="Urmite Genomes Urmite Genomes"/>
        </authorList>
    </citation>
    <scope>NUCLEOTIDE SEQUENCE</scope>
    <source>
        <strain evidence="3">11W110_air</strain>
    </source>
</reference>
<dbReference type="InterPro" id="IPR023393">
    <property type="entry name" value="START-like_dom_sf"/>
</dbReference>
<dbReference type="SUPFAM" id="SSF55961">
    <property type="entry name" value="Bet v1-like"/>
    <property type="match status" value="1"/>
</dbReference>
<protein>
    <recommendedName>
        <fullName evidence="2">Activator of Hsp90 ATPase homologue 1/2-like C-terminal domain-containing protein</fullName>
    </recommendedName>
</protein>
<name>A0A078MPD5_9MICC</name>
<evidence type="ECO:0000313" key="3">
    <source>
        <dbReference type="EMBL" id="CEA09113.1"/>
    </source>
</evidence>
<sequence>MPELEVKLNETERGFGLRQIHAGHAVMVVIARSLPHPIEEVWDALTDPGRLAVYLVEPEGDFRRGGEYRLPDNATGVIERCDPPRLLTVSWVPGHGQAGELEIRLAAEDSTTRIELRYASVRKRFVYADPGEEEWPAGPGWEFVLDRLAAYLEGSLTTPAQSLALTDIGGEDRELYEHRNRLWAEAKLEFDREHRSNPRR</sequence>
<gene>
    <name evidence="3" type="ORF">BN1051_02477</name>
</gene>
<accession>A0A078MPD5</accession>
<feature type="domain" description="Activator of Hsp90 ATPase homologue 1/2-like C-terminal" evidence="2">
    <location>
        <begin position="36"/>
        <end position="153"/>
    </location>
</feature>
<evidence type="ECO:0000256" key="1">
    <source>
        <dbReference type="ARBA" id="ARBA00006817"/>
    </source>
</evidence>
<dbReference type="PATRIC" id="fig|1461584.3.peg.2451"/>